<dbReference type="PANTHER" id="PTHR24302">
    <property type="entry name" value="CYTOCHROME P450 FAMILY 3"/>
    <property type="match status" value="1"/>
</dbReference>
<evidence type="ECO:0000256" key="20">
    <source>
        <dbReference type="ARBA" id="ARBA00023098"/>
    </source>
</evidence>
<dbReference type="EnsemblMetazoa" id="XM_030999507">
    <property type="protein sequence ID" value="XP_030855367"/>
    <property type="gene ID" value="LOC578821"/>
</dbReference>
<evidence type="ECO:0000256" key="31">
    <source>
        <dbReference type="ARBA" id="ARBA00042726"/>
    </source>
</evidence>
<dbReference type="EC" id="5.3.99.5" evidence="29"/>
<evidence type="ECO:0000256" key="7">
    <source>
        <dbReference type="ARBA" id="ARBA00013084"/>
    </source>
</evidence>
<dbReference type="GO" id="GO:0008395">
    <property type="term" value="F:steroid hydroxylase activity"/>
    <property type="evidence" value="ECO:0000318"/>
    <property type="project" value="GO_Central"/>
</dbReference>
<evidence type="ECO:0000256" key="16">
    <source>
        <dbReference type="ARBA" id="ARBA00022989"/>
    </source>
</evidence>
<reference evidence="36" key="2">
    <citation type="submission" date="2021-01" db="UniProtKB">
        <authorList>
            <consortium name="EnsemblMetazoa"/>
        </authorList>
    </citation>
    <scope>IDENTIFICATION</scope>
</reference>
<organism evidence="36 37">
    <name type="scientific">Strongylocentrotus purpuratus</name>
    <name type="common">Purple sea urchin</name>
    <dbReference type="NCBI Taxonomy" id="7668"/>
    <lineage>
        <taxon>Eukaryota</taxon>
        <taxon>Metazoa</taxon>
        <taxon>Echinodermata</taxon>
        <taxon>Eleutherozoa</taxon>
        <taxon>Echinozoa</taxon>
        <taxon>Echinoidea</taxon>
        <taxon>Euechinoidea</taxon>
        <taxon>Echinacea</taxon>
        <taxon>Camarodonta</taxon>
        <taxon>Echinidea</taxon>
        <taxon>Strongylocentrotidae</taxon>
        <taxon>Strongylocentrotus</taxon>
    </lineage>
</organism>
<comment type="catalytic activity">
    <reaction evidence="1">
        <text>(15S)-hydroperoxy-(5Z,8Z,11Z,13E)-eicosatetraenoate = 15-oxo-(5Z,8Z,11Z,13E)-eicosatetraenoate + H2O</text>
        <dbReference type="Rhea" id="RHEA:48636"/>
        <dbReference type="ChEBI" id="CHEBI:15377"/>
        <dbReference type="ChEBI" id="CHEBI:57410"/>
        <dbReference type="ChEBI" id="CHEBI:57446"/>
    </reaction>
    <physiologicalReaction direction="left-to-right" evidence="1">
        <dbReference type="Rhea" id="RHEA:48637"/>
    </physiologicalReaction>
</comment>
<evidence type="ECO:0000256" key="28">
    <source>
        <dbReference type="ARBA" id="ARBA00036475"/>
    </source>
</evidence>
<dbReference type="GO" id="GO:0005506">
    <property type="term" value="F:iron ion binding"/>
    <property type="evidence" value="ECO:0007669"/>
    <property type="project" value="InterPro"/>
</dbReference>
<comment type="function">
    <text evidence="32">Catalyzes the conversion of prostaglandin H2 (PGH2) to thromboxane A2 (TXA2), a potent inducer of blood vessel constriction and platelet aggregation. Also cleaves PGH2 to 12-hydroxy-heptadecatrienoicacid (12-HHT) and malondialdehyde, which is known to act as a mediator of DNA damage. 12-HHT and malondialdehyde are formed stoichiometrically in the same amounts as TXA2. Additionally, displays dehydratase activity, toward (15S)-hydroperoxy-(5Z,8Z,11Z,13E)-eicosatetraenoate (15(S)-HPETE) producing 15-KETE and 15-HETE.</text>
</comment>
<comment type="catalytic activity">
    <reaction evidence="27">
        <text>prostaglandin H2 = (12S)-hydroxy-(5Z,8E,10E)-heptadecatrienoate + malonaldehyde</text>
        <dbReference type="Rhea" id="RHEA:48644"/>
        <dbReference type="ChEBI" id="CHEBI:57405"/>
        <dbReference type="ChEBI" id="CHEBI:90694"/>
        <dbReference type="ChEBI" id="CHEBI:566274"/>
    </reaction>
</comment>
<evidence type="ECO:0000256" key="33">
    <source>
        <dbReference type="PIRSR" id="PIRSR602401-1"/>
    </source>
</evidence>
<evidence type="ECO:0000256" key="15">
    <source>
        <dbReference type="ARBA" id="ARBA00022832"/>
    </source>
</evidence>
<comment type="catalytic activity">
    <reaction evidence="2">
        <text>a hydroperoxyeicosatetraenoate = an oxoeicosatetraenoate + H2O</text>
        <dbReference type="Rhea" id="RHEA:55556"/>
        <dbReference type="ChEBI" id="CHEBI:15377"/>
        <dbReference type="ChEBI" id="CHEBI:59720"/>
        <dbReference type="ChEBI" id="CHEBI:131859"/>
        <dbReference type="EC" id="4.2.1.152"/>
    </reaction>
    <physiologicalReaction direction="left-to-right" evidence="2">
        <dbReference type="Rhea" id="RHEA:55557"/>
    </physiologicalReaction>
</comment>
<evidence type="ECO:0000256" key="6">
    <source>
        <dbReference type="ARBA" id="ARBA00011245"/>
    </source>
</evidence>
<dbReference type="GO" id="GO:0020037">
    <property type="term" value="F:heme binding"/>
    <property type="evidence" value="ECO:0007669"/>
    <property type="project" value="InterPro"/>
</dbReference>
<evidence type="ECO:0000256" key="34">
    <source>
        <dbReference type="RuleBase" id="RU000461"/>
    </source>
</evidence>
<evidence type="ECO:0000256" key="30">
    <source>
        <dbReference type="ARBA" id="ARBA00040834"/>
    </source>
</evidence>
<evidence type="ECO:0000256" key="13">
    <source>
        <dbReference type="ARBA" id="ARBA00022723"/>
    </source>
</evidence>
<dbReference type="GeneID" id="578821"/>
<keyword evidence="37" id="KW-1185">Reference proteome</keyword>
<dbReference type="CDD" id="cd11055">
    <property type="entry name" value="CYP3A-like"/>
    <property type="match status" value="1"/>
</dbReference>
<keyword evidence="16 35" id="KW-1133">Transmembrane helix</keyword>
<evidence type="ECO:0000256" key="3">
    <source>
        <dbReference type="ARBA" id="ARBA00001971"/>
    </source>
</evidence>
<dbReference type="KEGG" id="spu:578821"/>
<evidence type="ECO:0000256" key="22">
    <source>
        <dbReference type="ARBA" id="ARBA00023160"/>
    </source>
</evidence>
<evidence type="ECO:0000256" key="5">
    <source>
        <dbReference type="ARBA" id="ARBA00010617"/>
    </source>
</evidence>
<keyword evidence="20" id="KW-0443">Lipid metabolism</keyword>
<evidence type="ECO:0000256" key="14">
    <source>
        <dbReference type="ARBA" id="ARBA00022824"/>
    </source>
</evidence>
<keyword evidence="18 33" id="KW-0408">Iron</keyword>
<comment type="subunit">
    <text evidence="6">Monomer.</text>
</comment>
<evidence type="ECO:0000256" key="4">
    <source>
        <dbReference type="ARBA" id="ARBA00004477"/>
    </source>
</evidence>
<comment type="catalytic activity">
    <reaction evidence="26">
        <text>(15S)-hydroperoxy-(5Z,8Z,11Z,13E)-eicosatetraenoate + AH2 = (15S)-hydroxy-(5Z,8Z,11Z,13E)-eicosatetraenoate + A + H2O</text>
        <dbReference type="Rhea" id="RHEA:48856"/>
        <dbReference type="ChEBI" id="CHEBI:13193"/>
        <dbReference type="ChEBI" id="CHEBI:15377"/>
        <dbReference type="ChEBI" id="CHEBI:17499"/>
        <dbReference type="ChEBI" id="CHEBI:57409"/>
        <dbReference type="ChEBI" id="CHEBI:57446"/>
    </reaction>
    <physiologicalReaction direction="left-to-right" evidence="26">
        <dbReference type="Rhea" id="RHEA:48857"/>
    </physiologicalReaction>
</comment>
<keyword evidence="21 35" id="KW-0472">Membrane</keyword>
<comment type="subcellular location">
    <subcellularLocation>
        <location evidence="4">Endoplasmic reticulum membrane</location>
        <topology evidence="4">Multi-pass membrane protein</topology>
    </subcellularLocation>
</comment>
<dbReference type="InterPro" id="IPR036396">
    <property type="entry name" value="Cyt_P450_sf"/>
</dbReference>
<dbReference type="FunCoup" id="A0A7M7PTN9">
    <property type="interactions" value="475"/>
</dbReference>
<dbReference type="InterPro" id="IPR050705">
    <property type="entry name" value="Cytochrome_P450_3A"/>
</dbReference>
<dbReference type="Gene3D" id="1.10.630.10">
    <property type="entry name" value="Cytochrome P450"/>
    <property type="match status" value="1"/>
</dbReference>
<evidence type="ECO:0000256" key="17">
    <source>
        <dbReference type="ARBA" id="ARBA00023002"/>
    </source>
</evidence>
<evidence type="ECO:0000256" key="25">
    <source>
        <dbReference type="ARBA" id="ARBA00033404"/>
    </source>
</evidence>
<evidence type="ECO:0000256" key="9">
    <source>
        <dbReference type="ARBA" id="ARBA00022516"/>
    </source>
</evidence>
<evidence type="ECO:0000256" key="2">
    <source>
        <dbReference type="ARBA" id="ARBA00001719"/>
    </source>
</evidence>
<evidence type="ECO:0000256" key="35">
    <source>
        <dbReference type="SAM" id="Phobius"/>
    </source>
</evidence>
<dbReference type="GO" id="GO:0004796">
    <property type="term" value="F:thromboxane-A synthase activity"/>
    <property type="evidence" value="ECO:0007669"/>
    <property type="project" value="UniProtKB-EC"/>
</dbReference>
<keyword evidence="12 35" id="KW-0812">Transmembrane</keyword>
<dbReference type="Proteomes" id="UP000007110">
    <property type="component" value="Unassembled WGS sequence"/>
</dbReference>
<evidence type="ECO:0000313" key="37">
    <source>
        <dbReference type="Proteomes" id="UP000007110"/>
    </source>
</evidence>
<keyword evidence="24" id="KW-0456">Lyase</keyword>
<feature type="binding site" description="axial binding residue" evidence="33">
    <location>
        <position position="469"/>
    </location>
    <ligand>
        <name>heme</name>
        <dbReference type="ChEBI" id="CHEBI:30413"/>
    </ligand>
    <ligandPart>
        <name>Fe</name>
        <dbReference type="ChEBI" id="CHEBI:18248"/>
    </ligandPart>
</feature>
<keyword evidence="17 34" id="KW-0560">Oxidoreductase</keyword>
<keyword evidence="15" id="KW-0276">Fatty acid metabolism</keyword>
<comment type="catalytic activity">
    <reaction evidence="28">
        <text>prostaglandin H2 = thromboxane A2</text>
        <dbReference type="Rhea" id="RHEA:17137"/>
        <dbReference type="ChEBI" id="CHEBI:57405"/>
        <dbReference type="ChEBI" id="CHEBI:57445"/>
        <dbReference type="EC" id="5.3.99.5"/>
    </reaction>
    <physiologicalReaction direction="left-to-right" evidence="28">
        <dbReference type="Rhea" id="RHEA:17138"/>
    </physiologicalReaction>
</comment>
<evidence type="ECO:0000256" key="29">
    <source>
        <dbReference type="ARBA" id="ARBA00038872"/>
    </source>
</evidence>
<evidence type="ECO:0000256" key="23">
    <source>
        <dbReference type="ARBA" id="ARBA00023235"/>
    </source>
</evidence>
<evidence type="ECO:0000256" key="27">
    <source>
        <dbReference type="ARBA" id="ARBA00036424"/>
    </source>
</evidence>
<dbReference type="InterPro" id="IPR002401">
    <property type="entry name" value="Cyt_P450_E_grp-I"/>
</dbReference>
<evidence type="ECO:0000313" key="36">
    <source>
        <dbReference type="EnsemblMetazoa" id="XP_030855367"/>
    </source>
</evidence>
<comment type="cofactor">
    <cofactor evidence="3 33">
        <name>heme</name>
        <dbReference type="ChEBI" id="CHEBI:30413"/>
    </cofactor>
</comment>
<keyword evidence="9" id="KW-0444">Lipid biosynthesis</keyword>
<dbReference type="GO" id="GO:0016705">
    <property type="term" value="F:oxidoreductase activity, acting on paired donors, with incorporation or reduction of molecular oxygen"/>
    <property type="evidence" value="ECO:0007669"/>
    <property type="project" value="InterPro"/>
</dbReference>
<dbReference type="RefSeq" id="XP_030855367.1">
    <property type="nucleotide sequence ID" value="XM_030999507.1"/>
</dbReference>
<keyword evidence="11 33" id="KW-0349">Heme</keyword>
<dbReference type="GO" id="GO:0005789">
    <property type="term" value="C:endoplasmic reticulum membrane"/>
    <property type="evidence" value="ECO:0007669"/>
    <property type="project" value="UniProtKB-SubCell"/>
</dbReference>
<keyword evidence="23" id="KW-0413">Isomerase</keyword>
<keyword evidence="22" id="KW-0275">Fatty acid biosynthesis</keyword>
<evidence type="ECO:0000256" key="21">
    <source>
        <dbReference type="ARBA" id="ARBA00023136"/>
    </source>
</evidence>
<evidence type="ECO:0000256" key="26">
    <source>
        <dbReference type="ARBA" id="ARBA00036380"/>
    </source>
</evidence>
<reference evidence="37" key="1">
    <citation type="submission" date="2015-02" db="EMBL/GenBank/DDBJ databases">
        <title>Genome sequencing for Strongylocentrotus purpuratus.</title>
        <authorList>
            <person name="Murali S."/>
            <person name="Liu Y."/>
            <person name="Vee V."/>
            <person name="English A."/>
            <person name="Wang M."/>
            <person name="Skinner E."/>
            <person name="Han Y."/>
            <person name="Muzny D.M."/>
            <person name="Worley K.C."/>
            <person name="Gibbs R.A."/>
        </authorList>
    </citation>
    <scope>NUCLEOTIDE SEQUENCE</scope>
</reference>
<proteinExistence type="inferred from homology"/>
<protein>
    <recommendedName>
        <fullName evidence="30">Thromboxane-A synthase</fullName>
        <ecNumber evidence="7">4.2.1.152</ecNumber>
        <ecNumber evidence="29">5.3.99.5</ecNumber>
    </recommendedName>
    <alternativeName>
        <fullName evidence="31">Cytochrome P450 5A1</fullName>
    </alternativeName>
    <alternativeName>
        <fullName evidence="25">Hydroperoxy icosatetraenoate dehydratase</fullName>
    </alternativeName>
</protein>
<dbReference type="PRINTS" id="PR00385">
    <property type="entry name" value="P450"/>
</dbReference>
<sequence length="524" mass="59679">MSFSIFGFNVSLPLVGAIVAILVGRELWNLTYFWRRGIKCSRPLPLLGNILSCTKGFYSYIYTCQQNYGNIFGLYFFRSPLIVVCDPDVLRDVLVKSFSKFSNHYQFFLKNRPLDQGLLDLRDQRWKDVRSVISPTFSALKMKQMSPVINECCDVLVTNLKKKQGEDINVNSVFEAFTMDGIAKCAFGLQVDSQNNPDDPFVKHAKRIMDGTVESPVAMIAGVFPPAAYLFNALDIALFPAETRKFFRDVVVKAIELKKRSAGNERRDFLQLMMNAHNDDEHDSRSKVIKDDNDLHNLIEDHQDKHVSNAQNTKTQLTMDEIFAQAVLFFVAGYETTNVTLGFLAYALATNPDIQDRLIEEVDEVTPTRDSVDYNSIAKMSLLDMVVCETLRLYPPAVMGDRCCSETHTVNGLTIEKGVQFLYSIYNIQRDPTLWPEPEKFDPSRFTKENRANRHPFAWIPFGAGPRNCIGMRFALMEIKMAVVRILQKYRFVPSPKTDIPVKFGTGNTLKPDGGIFLRVEERQ</sequence>
<evidence type="ECO:0000256" key="8">
    <source>
        <dbReference type="ARBA" id="ARBA00022501"/>
    </source>
</evidence>
<dbReference type="OrthoDB" id="2789670at2759"/>
<accession>A0A7M7PTN9</accession>
<evidence type="ECO:0000256" key="1">
    <source>
        <dbReference type="ARBA" id="ARBA00001143"/>
    </source>
</evidence>
<dbReference type="PRINTS" id="PR00463">
    <property type="entry name" value="EP450I"/>
</dbReference>
<evidence type="ECO:0000256" key="10">
    <source>
        <dbReference type="ARBA" id="ARBA00022585"/>
    </source>
</evidence>
<dbReference type="SUPFAM" id="SSF48264">
    <property type="entry name" value="Cytochrome P450"/>
    <property type="match status" value="1"/>
</dbReference>
<evidence type="ECO:0000256" key="24">
    <source>
        <dbReference type="ARBA" id="ARBA00023239"/>
    </source>
</evidence>
<feature type="transmembrane region" description="Helical" evidence="35">
    <location>
        <begin position="6"/>
        <end position="23"/>
    </location>
</feature>
<evidence type="ECO:0000256" key="11">
    <source>
        <dbReference type="ARBA" id="ARBA00022617"/>
    </source>
</evidence>
<keyword evidence="8" id="KW-0644">Prostaglandin metabolism</keyword>
<dbReference type="InterPro" id="IPR001128">
    <property type="entry name" value="Cyt_P450"/>
</dbReference>
<comment type="similarity">
    <text evidence="5 34">Belongs to the cytochrome P450 family.</text>
</comment>
<dbReference type="GO" id="GO:0106256">
    <property type="term" value="F:hydroperoxy icosatetraenoate dehydratase activity"/>
    <property type="evidence" value="ECO:0007669"/>
    <property type="project" value="UniProtKB-EC"/>
</dbReference>
<dbReference type="FunFam" id="1.10.630.10:FF:000003">
    <property type="entry name" value="cytochrome P450 3A12-like isoform X2"/>
    <property type="match status" value="1"/>
</dbReference>
<evidence type="ECO:0000256" key="32">
    <source>
        <dbReference type="ARBA" id="ARBA00054825"/>
    </source>
</evidence>
<dbReference type="GO" id="GO:0001516">
    <property type="term" value="P:prostaglandin biosynthetic process"/>
    <property type="evidence" value="ECO:0007669"/>
    <property type="project" value="UniProtKB-KW"/>
</dbReference>
<evidence type="ECO:0000256" key="19">
    <source>
        <dbReference type="ARBA" id="ARBA00023033"/>
    </source>
</evidence>
<keyword evidence="13 33" id="KW-0479">Metal-binding</keyword>
<dbReference type="EC" id="4.2.1.152" evidence="7"/>
<dbReference type="OMA" id="TEMHEEW"/>
<name>A0A7M7PTN9_STRPU</name>
<dbReference type="InParanoid" id="A0A7M7PTN9"/>
<keyword evidence="10" id="KW-0643">Prostaglandin biosynthesis</keyword>
<dbReference type="PROSITE" id="PS00086">
    <property type="entry name" value="CYTOCHROME_P450"/>
    <property type="match status" value="1"/>
</dbReference>
<evidence type="ECO:0000256" key="12">
    <source>
        <dbReference type="ARBA" id="ARBA00022692"/>
    </source>
</evidence>
<dbReference type="InterPro" id="IPR017972">
    <property type="entry name" value="Cyt_P450_CS"/>
</dbReference>
<dbReference type="Pfam" id="PF00067">
    <property type="entry name" value="p450"/>
    <property type="match status" value="2"/>
</dbReference>
<dbReference type="AlphaFoldDB" id="A0A7M7PTN9"/>
<evidence type="ECO:0000256" key="18">
    <source>
        <dbReference type="ARBA" id="ARBA00023004"/>
    </source>
</evidence>
<keyword evidence="14" id="KW-0256">Endoplasmic reticulum</keyword>
<dbReference type="PANTHER" id="PTHR24302:SF47">
    <property type="entry name" value="CYTOCHROME P450"/>
    <property type="match status" value="1"/>
</dbReference>
<keyword evidence="19 34" id="KW-0503">Monooxygenase</keyword>